<organism evidence="9 10">
    <name type="scientific">Ramlibacter rhizophilus</name>
    <dbReference type="NCBI Taxonomy" id="1781167"/>
    <lineage>
        <taxon>Bacteria</taxon>
        <taxon>Pseudomonadati</taxon>
        <taxon>Pseudomonadota</taxon>
        <taxon>Betaproteobacteria</taxon>
        <taxon>Burkholderiales</taxon>
        <taxon>Comamonadaceae</taxon>
        <taxon>Ramlibacter</taxon>
    </lineage>
</organism>
<keyword evidence="6 8" id="KW-1133">Transmembrane helix</keyword>
<keyword evidence="4" id="KW-1003">Cell membrane</keyword>
<dbReference type="Pfam" id="PF02652">
    <property type="entry name" value="Lactate_perm"/>
    <property type="match status" value="2"/>
</dbReference>
<accession>A0A4Z0BZR6</accession>
<keyword evidence="8" id="KW-0997">Cell inner membrane</keyword>
<feature type="transmembrane region" description="Helical" evidence="8">
    <location>
        <begin position="237"/>
        <end position="256"/>
    </location>
</feature>
<gene>
    <name evidence="9" type="ORF">EZ242_03060</name>
</gene>
<dbReference type="AlphaFoldDB" id="A0A4Z0BZR6"/>
<proteinExistence type="inferred from homology"/>
<evidence type="ECO:0000313" key="9">
    <source>
        <dbReference type="EMBL" id="TFZ04743.1"/>
    </source>
</evidence>
<comment type="function">
    <text evidence="8">Uptake of L-lactate across the membrane. Can also transport D-lactate and glycolate.</text>
</comment>
<feature type="transmembrane region" description="Helical" evidence="8">
    <location>
        <begin position="104"/>
        <end position="133"/>
    </location>
</feature>
<protein>
    <recommendedName>
        <fullName evidence="8">L-lactate permease</fullName>
    </recommendedName>
</protein>
<evidence type="ECO:0000256" key="1">
    <source>
        <dbReference type="ARBA" id="ARBA00004651"/>
    </source>
</evidence>
<dbReference type="RefSeq" id="WP_135283625.1">
    <property type="nucleotide sequence ID" value="NZ_SMLL01000001.1"/>
</dbReference>
<evidence type="ECO:0000256" key="5">
    <source>
        <dbReference type="ARBA" id="ARBA00022692"/>
    </source>
</evidence>
<dbReference type="PANTHER" id="PTHR30003:SF0">
    <property type="entry name" value="GLYCOLATE PERMEASE GLCA-RELATED"/>
    <property type="match status" value="1"/>
</dbReference>
<comment type="similarity">
    <text evidence="2 8">Belongs to the lactate permease family.</text>
</comment>
<feature type="transmembrane region" description="Helical" evidence="8">
    <location>
        <begin position="177"/>
        <end position="200"/>
    </location>
</feature>
<dbReference type="EMBL" id="SMLL01000001">
    <property type="protein sequence ID" value="TFZ04743.1"/>
    <property type="molecule type" value="Genomic_DNA"/>
</dbReference>
<dbReference type="GO" id="GO:0015295">
    <property type="term" value="F:solute:proton symporter activity"/>
    <property type="evidence" value="ECO:0007669"/>
    <property type="project" value="TreeGrafter"/>
</dbReference>
<evidence type="ECO:0000256" key="2">
    <source>
        <dbReference type="ARBA" id="ARBA00010100"/>
    </source>
</evidence>
<feature type="transmembrane region" description="Helical" evidence="8">
    <location>
        <begin position="139"/>
        <end position="165"/>
    </location>
</feature>
<dbReference type="OrthoDB" id="9761056at2"/>
<feature type="transmembrane region" description="Helical" evidence="8">
    <location>
        <begin position="319"/>
        <end position="339"/>
    </location>
</feature>
<keyword evidence="7 8" id="KW-0472">Membrane</keyword>
<dbReference type="InterPro" id="IPR003804">
    <property type="entry name" value="Lactate_perm"/>
</dbReference>
<evidence type="ECO:0000256" key="4">
    <source>
        <dbReference type="ARBA" id="ARBA00022475"/>
    </source>
</evidence>
<evidence type="ECO:0000313" key="10">
    <source>
        <dbReference type="Proteomes" id="UP000297564"/>
    </source>
</evidence>
<keyword evidence="3 8" id="KW-0813">Transport</keyword>
<dbReference type="GO" id="GO:0005886">
    <property type="term" value="C:plasma membrane"/>
    <property type="evidence" value="ECO:0007669"/>
    <property type="project" value="UniProtKB-SubCell"/>
</dbReference>
<dbReference type="Proteomes" id="UP000297564">
    <property type="component" value="Unassembled WGS sequence"/>
</dbReference>
<evidence type="ECO:0000256" key="6">
    <source>
        <dbReference type="ARBA" id="ARBA00022989"/>
    </source>
</evidence>
<comment type="caution">
    <text evidence="9">The sequence shown here is derived from an EMBL/GenBank/DDBJ whole genome shotgun (WGS) entry which is preliminary data.</text>
</comment>
<comment type="subcellular location">
    <subcellularLocation>
        <location evidence="8">Cell inner membrane</location>
        <topology evidence="8">Multi-pass membrane protein</topology>
    </subcellularLocation>
    <subcellularLocation>
        <location evidence="1">Cell membrane</location>
        <topology evidence="1">Multi-pass membrane protein</topology>
    </subcellularLocation>
</comment>
<evidence type="ECO:0000256" key="3">
    <source>
        <dbReference type="ARBA" id="ARBA00022448"/>
    </source>
</evidence>
<dbReference type="PANTHER" id="PTHR30003">
    <property type="entry name" value="L-LACTATE PERMEASE"/>
    <property type="match status" value="1"/>
</dbReference>
<reference evidence="9 10" key="1">
    <citation type="submission" date="2019-03" db="EMBL/GenBank/DDBJ databases">
        <title>Ramlibacter rhizophilus CCTCC AB2015357, whole genome shotgun sequence.</title>
        <authorList>
            <person name="Zhang X."/>
            <person name="Feng G."/>
            <person name="Zhu H."/>
        </authorList>
    </citation>
    <scope>NUCLEOTIDE SEQUENCE [LARGE SCALE GENOMIC DNA]</scope>
    <source>
        <strain evidence="9 10">CCTCC AB2015357</strain>
    </source>
</reference>
<feature type="transmembrane region" description="Helical" evidence="8">
    <location>
        <begin position="351"/>
        <end position="368"/>
    </location>
</feature>
<name>A0A4Z0BZR6_9BURK</name>
<dbReference type="GO" id="GO:0015129">
    <property type="term" value="F:lactate transmembrane transporter activity"/>
    <property type="evidence" value="ECO:0007669"/>
    <property type="project" value="UniProtKB-UniRule"/>
</dbReference>
<evidence type="ECO:0000256" key="8">
    <source>
        <dbReference type="RuleBase" id="RU365092"/>
    </source>
</evidence>
<feature type="transmembrane region" description="Helical" evidence="8">
    <location>
        <begin position="276"/>
        <end position="299"/>
    </location>
</feature>
<keyword evidence="10" id="KW-1185">Reference proteome</keyword>
<feature type="transmembrane region" description="Helical" evidence="8">
    <location>
        <begin position="476"/>
        <end position="496"/>
    </location>
</feature>
<feature type="transmembrane region" description="Helical" evidence="8">
    <location>
        <begin position="212"/>
        <end position="230"/>
    </location>
</feature>
<comment type="caution">
    <text evidence="8">Lacks conserved residue(s) required for the propagation of feature annotation.</text>
</comment>
<keyword evidence="5 8" id="KW-0812">Transmembrane</keyword>
<sequence length="498" mass="50167">MALFAASPILLILVLMLLLRWSAARAGLAGCALTAALVLTVFDHDDGGTAVLAGALAEAAFTAATILWILWPALALHQHQQDSGALDRLRSGLAKVSARPALQVLLVGWFAALFMEGAAGFGTPVALAAPLLLSLGVPVVQAVVLALLGHAVGVSFGALGTPVMAQVALTELDAGAIAWRTAALHALTGAVMMAALQRSLASAPEGIGAPPLGWSALAALAFLAPSLAIAALLGPELATLGAALLGGGAFVLLLRTRGASPARPAPAGTAALLPAFWPYAVLVLLVLATRAVPPVAAALGDWTLEWRWLDRFTGRMSPLAHPGTLLFLSLLVGAALQGVPLSRLRAPLAGAARRLVPVSVALLAMLWLSRLMVHAGMIDAIQQAAVRAIGAGWPAVAPAVGALGSFVTGSATASNVLLTTLQAQTAQALGLPAVLMVAAQGFGAAVGNIVCPHNIVAGAATVGLAGRESEILRRTVGPCVAYLIAGGAAVFAWAWMAG</sequence>
<evidence type="ECO:0000256" key="7">
    <source>
        <dbReference type="ARBA" id="ARBA00023136"/>
    </source>
</evidence>
<feature type="transmembrane region" description="Helical" evidence="8">
    <location>
        <begin position="50"/>
        <end position="71"/>
    </location>
</feature>